<evidence type="ECO:0000256" key="4">
    <source>
        <dbReference type="SAM" id="MobiDB-lite"/>
    </source>
</evidence>
<protein>
    <submittedName>
        <fullName evidence="5">Uncharacterized protein</fullName>
    </submittedName>
</protein>
<evidence type="ECO:0000313" key="5">
    <source>
        <dbReference type="EMBL" id="CAD8889312.1"/>
    </source>
</evidence>
<keyword evidence="1" id="KW-0677">Repeat</keyword>
<dbReference type="PRINTS" id="PR01415">
    <property type="entry name" value="ANKYRIN"/>
</dbReference>
<dbReference type="SMART" id="SM00248">
    <property type="entry name" value="ANK"/>
    <property type="match status" value="3"/>
</dbReference>
<organism evidence="5">
    <name type="scientific">Corethron hystrix</name>
    <dbReference type="NCBI Taxonomy" id="216773"/>
    <lineage>
        <taxon>Eukaryota</taxon>
        <taxon>Sar</taxon>
        <taxon>Stramenopiles</taxon>
        <taxon>Ochrophyta</taxon>
        <taxon>Bacillariophyta</taxon>
        <taxon>Coscinodiscophyceae</taxon>
        <taxon>Corethrophycidae</taxon>
        <taxon>Corethrales</taxon>
        <taxon>Corethraceae</taxon>
        <taxon>Corethron</taxon>
    </lineage>
</organism>
<evidence type="ECO:0000256" key="1">
    <source>
        <dbReference type="ARBA" id="ARBA00022737"/>
    </source>
</evidence>
<dbReference type="PANTHER" id="PTHR24161">
    <property type="entry name" value="ANK_REP_REGION DOMAIN-CONTAINING PROTEIN-RELATED"/>
    <property type="match status" value="1"/>
</dbReference>
<dbReference type="PROSITE" id="PS50088">
    <property type="entry name" value="ANK_REPEAT"/>
    <property type="match status" value="2"/>
</dbReference>
<accession>A0A7S1BKW3</accession>
<gene>
    <name evidence="5" type="ORF">CHYS00102_LOCUS16517</name>
</gene>
<dbReference type="Pfam" id="PF12796">
    <property type="entry name" value="Ank_2"/>
    <property type="match status" value="1"/>
</dbReference>
<dbReference type="InterPro" id="IPR036770">
    <property type="entry name" value="Ankyrin_rpt-contain_sf"/>
</dbReference>
<dbReference type="SUPFAM" id="SSF48403">
    <property type="entry name" value="Ankyrin repeat"/>
    <property type="match status" value="1"/>
</dbReference>
<proteinExistence type="predicted"/>
<dbReference type="InterPro" id="IPR002110">
    <property type="entry name" value="Ankyrin_rpt"/>
</dbReference>
<evidence type="ECO:0000256" key="2">
    <source>
        <dbReference type="ARBA" id="ARBA00023043"/>
    </source>
</evidence>
<feature type="repeat" description="ANK" evidence="3">
    <location>
        <begin position="51"/>
        <end position="83"/>
    </location>
</feature>
<name>A0A7S1BKW3_9STRA</name>
<feature type="repeat" description="ANK" evidence="3">
    <location>
        <begin position="16"/>
        <end position="37"/>
    </location>
</feature>
<dbReference type="Gene3D" id="1.25.40.20">
    <property type="entry name" value="Ankyrin repeat-containing domain"/>
    <property type="match status" value="1"/>
</dbReference>
<dbReference type="PROSITE" id="PS50297">
    <property type="entry name" value="ANK_REP_REGION"/>
    <property type="match status" value="2"/>
</dbReference>
<sequence>MSINNEPRPKKLRRRDGRTSLHWSSRNGRISVLRYLLLQRPLPDVNVQTGDGTTPIHLAAYGGHVDAVRLLVHAGADISMKNAWECHVGHWAAMAVVQDDGHGVLSSSSIVDVCQFLALHGVKFHVPQKQGHTCAHKAAGAVNIQVLQWMAAKADEGGAGLSEEERSEAGAPDKGGNRPSDILEAVAAGDDEKGGVVCKIVQWMREEMGW</sequence>
<keyword evidence="2 3" id="KW-0040">ANK repeat</keyword>
<feature type="region of interest" description="Disordered" evidence="4">
    <location>
        <begin position="157"/>
        <end position="181"/>
    </location>
</feature>
<dbReference type="EMBL" id="HBFR01023007">
    <property type="protein sequence ID" value="CAD8889312.1"/>
    <property type="molecule type" value="Transcribed_RNA"/>
</dbReference>
<evidence type="ECO:0000256" key="3">
    <source>
        <dbReference type="PROSITE-ProRule" id="PRU00023"/>
    </source>
</evidence>
<reference evidence="5" key="1">
    <citation type="submission" date="2021-01" db="EMBL/GenBank/DDBJ databases">
        <authorList>
            <person name="Corre E."/>
            <person name="Pelletier E."/>
            <person name="Niang G."/>
            <person name="Scheremetjew M."/>
            <person name="Finn R."/>
            <person name="Kale V."/>
            <person name="Holt S."/>
            <person name="Cochrane G."/>
            <person name="Meng A."/>
            <person name="Brown T."/>
            <person name="Cohen L."/>
        </authorList>
    </citation>
    <scope>NUCLEOTIDE SEQUENCE</scope>
    <source>
        <strain evidence="5">308</strain>
    </source>
</reference>
<dbReference type="PANTHER" id="PTHR24161:SF85">
    <property type="entry name" value="PALMITOYLTRANSFERASE HIP14"/>
    <property type="match status" value="1"/>
</dbReference>
<dbReference type="AlphaFoldDB" id="A0A7S1BKW3"/>